<dbReference type="GO" id="GO:0015386">
    <property type="term" value="F:potassium:proton antiporter activity"/>
    <property type="evidence" value="ECO:0007669"/>
    <property type="project" value="TreeGrafter"/>
</dbReference>
<keyword evidence="4 10" id="KW-0812">Transmembrane</keyword>
<accession>A0A387AUF3</accession>
<comment type="subcellular location">
    <subcellularLocation>
        <location evidence="1">Cell membrane</location>
        <topology evidence="1">Multi-pass membrane protein</topology>
    </subcellularLocation>
</comment>
<keyword evidence="9" id="KW-0739">Sodium transport</keyword>
<evidence type="ECO:0000256" key="4">
    <source>
        <dbReference type="ARBA" id="ARBA00022692"/>
    </source>
</evidence>
<dbReference type="EMBL" id="CP032626">
    <property type="protein sequence ID" value="AYF92845.1"/>
    <property type="molecule type" value="Genomic_DNA"/>
</dbReference>
<keyword evidence="3" id="KW-1003">Cell membrane</keyword>
<evidence type="ECO:0000256" key="1">
    <source>
        <dbReference type="ARBA" id="ARBA00004651"/>
    </source>
</evidence>
<feature type="transmembrane region" description="Helical" evidence="10">
    <location>
        <begin position="31"/>
        <end position="64"/>
    </location>
</feature>
<protein>
    <submittedName>
        <fullName evidence="12">Sodium:proton antiporter</fullName>
    </submittedName>
</protein>
<sequence>MQILETILLLSALLLLSTVCNHYVKSIPVSLIQVILGCGLALIFNFSINLSTDWFLLLFIAPLLFNDGRRFPKDELWELRGPIFANSIILVFITMSVGGWIIYKLIPSMPLPVAFALAAILSPTDPIAVESIAKKARLPKNILHLVNGEGLINDASGLIGFKYAIAATIYGTFSLKSAVGDFFYISLAGALIGVVTMMAISLLRKSLYKKGLNNVVFNVVLQILSPFLIYLLSEDVFHASGVIAVVTAGIVYHVNNSNSQASSAELVLVSEQAWDIIVYLLNGIVFLILGIELPFAMKSVVNGMQFNTFVSIGYAVITWLILLVIRIAWILIYEIFNNLITTRRLGPIDFRAANIVGFSGVRGSITMAGVLSIPLVTEQQRIFPDRDLVLFIASIVIVLSLLAAVIVLPIISKNDPVVSYNNDNHWNEEKARIFVLNYVIDELKAMDNMDKHIGNILIDQYELMIRQLSSIKPNALERKVRSLAVEYEHKAVRKLVIKGEITHNEANIINYQINHRELKNSVAFNDFNLKLEVISAFQTIKLWLFRQKSDAKQKRRIQKALIKINEFTIESLQNRSNDNKVINAMVDEYTNLNAVLKTRSLDYEKYYRITKEHALELQRRAIQQLLIEDKISLDLASKLRQEVNYVENNELSS</sequence>
<feature type="transmembrane region" description="Helical" evidence="10">
    <location>
        <begin position="388"/>
        <end position="411"/>
    </location>
</feature>
<dbReference type="GO" id="GO:0051453">
    <property type="term" value="P:regulation of intracellular pH"/>
    <property type="evidence" value="ECO:0007669"/>
    <property type="project" value="TreeGrafter"/>
</dbReference>
<evidence type="ECO:0000256" key="3">
    <source>
        <dbReference type="ARBA" id="ARBA00022475"/>
    </source>
</evidence>
<feature type="transmembrane region" description="Helical" evidence="10">
    <location>
        <begin position="352"/>
        <end position="376"/>
    </location>
</feature>
<dbReference type="GO" id="GO:0005886">
    <property type="term" value="C:plasma membrane"/>
    <property type="evidence" value="ECO:0007669"/>
    <property type="project" value="UniProtKB-SubCell"/>
</dbReference>
<feature type="transmembrane region" description="Helical" evidence="10">
    <location>
        <begin position="309"/>
        <end position="332"/>
    </location>
</feature>
<evidence type="ECO:0000256" key="9">
    <source>
        <dbReference type="ARBA" id="ARBA00023201"/>
    </source>
</evidence>
<keyword evidence="6" id="KW-0915">Sodium</keyword>
<dbReference type="Pfam" id="PF00999">
    <property type="entry name" value="Na_H_Exchanger"/>
    <property type="match status" value="1"/>
</dbReference>
<feature type="transmembrane region" description="Helical" evidence="10">
    <location>
        <begin position="215"/>
        <end position="232"/>
    </location>
</feature>
<dbReference type="RefSeq" id="WP_120784610.1">
    <property type="nucleotide sequence ID" value="NZ_CP032626.1"/>
</dbReference>
<feature type="transmembrane region" description="Helical" evidence="10">
    <location>
        <begin position="84"/>
        <end position="103"/>
    </location>
</feature>
<evidence type="ECO:0000256" key="10">
    <source>
        <dbReference type="SAM" id="Phobius"/>
    </source>
</evidence>
<feature type="domain" description="Cation/H+ exchanger transmembrane" evidence="11">
    <location>
        <begin position="14"/>
        <end position="411"/>
    </location>
</feature>
<keyword evidence="5 10" id="KW-1133">Transmembrane helix</keyword>
<dbReference type="KEGG" id="abom:D7I45_04860"/>
<proteinExistence type="predicted"/>
<evidence type="ECO:0000256" key="2">
    <source>
        <dbReference type="ARBA" id="ARBA00022448"/>
    </source>
</evidence>
<evidence type="ECO:0000256" key="7">
    <source>
        <dbReference type="ARBA" id="ARBA00023065"/>
    </source>
</evidence>
<organism evidence="12 13">
    <name type="scientific">Apilactobacillus bombintestini</name>
    <dbReference type="NCBI Taxonomy" id="2419772"/>
    <lineage>
        <taxon>Bacteria</taxon>
        <taxon>Bacillati</taxon>
        <taxon>Bacillota</taxon>
        <taxon>Bacilli</taxon>
        <taxon>Lactobacillales</taxon>
        <taxon>Lactobacillaceae</taxon>
        <taxon>Apilactobacillus</taxon>
    </lineage>
</organism>
<feature type="transmembrane region" description="Helical" evidence="10">
    <location>
        <begin position="182"/>
        <end position="203"/>
    </location>
</feature>
<evidence type="ECO:0000313" key="13">
    <source>
        <dbReference type="Proteomes" id="UP000272003"/>
    </source>
</evidence>
<reference evidence="12 13" key="1">
    <citation type="submission" date="2018-09" db="EMBL/GenBank/DDBJ databases">
        <title>Genome sequencing of strain BHWM-4.</title>
        <authorList>
            <person name="Heo J."/>
            <person name="Kim S.-J."/>
            <person name="Kwon S.-W."/>
        </authorList>
    </citation>
    <scope>NUCLEOTIDE SEQUENCE [LARGE SCALE GENOMIC DNA]</scope>
    <source>
        <strain evidence="12 13">BHWM-4</strain>
    </source>
</reference>
<name>A0A387AUF3_9LACO</name>
<dbReference type="GO" id="GO:0098719">
    <property type="term" value="P:sodium ion import across plasma membrane"/>
    <property type="evidence" value="ECO:0007669"/>
    <property type="project" value="TreeGrafter"/>
</dbReference>
<dbReference type="GO" id="GO:0015385">
    <property type="term" value="F:sodium:proton antiporter activity"/>
    <property type="evidence" value="ECO:0007669"/>
    <property type="project" value="InterPro"/>
</dbReference>
<evidence type="ECO:0000259" key="11">
    <source>
        <dbReference type="Pfam" id="PF00999"/>
    </source>
</evidence>
<evidence type="ECO:0000256" key="5">
    <source>
        <dbReference type="ARBA" id="ARBA00022989"/>
    </source>
</evidence>
<dbReference type="PANTHER" id="PTHR10110:SF86">
    <property type="entry name" value="SODIUM_HYDROGEN EXCHANGER 7"/>
    <property type="match status" value="1"/>
</dbReference>
<dbReference type="Proteomes" id="UP000272003">
    <property type="component" value="Chromosome"/>
</dbReference>
<dbReference type="InterPro" id="IPR006153">
    <property type="entry name" value="Cation/H_exchanger_TM"/>
</dbReference>
<dbReference type="AlphaFoldDB" id="A0A387AUF3"/>
<keyword evidence="8 10" id="KW-0472">Membrane</keyword>
<evidence type="ECO:0000256" key="6">
    <source>
        <dbReference type="ARBA" id="ARBA00023053"/>
    </source>
</evidence>
<dbReference type="InterPro" id="IPR018422">
    <property type="entry name" value="Cation/H_exchanger_CPA1"/>
</dbReference>
<gene>
    <name evidence="12" type="ORF">D7I45_04860</name>
</gene>
<evidence type="ECO:0000256" key="8">
    <source>
        <dbReference type="ARBA" id="ARBA00023136"/>
    </source>
</evidence>
<keyword evidence="13" id="KW-1185">Reference proteome</keyword>
<dbReference type="OrthoDB" id="9809206at2"/>
<feature type="transmembrane region" description="Helical" evidence="10">
    <location>
        <begin position="276"/>
        <end position="297"/>
    </location>
</feature>
<keyword evidence="7" id="KW-0406">Ion transport</keyword>
<evidence type="ECO:0000313" key="12">
    <source>
        <dbReference type="EMBL" id="AYF92845.1"/>
    </source>
</evidence>
<keyword evidence="2" id="KW-0813">Transport</keyword>
<dbReference type="Gene3D" id="6.10.140.1330">
    <property type="match status" value="1"/>
</dbReference>
<dbReference type="PANTHER" id="PTHR10110">
    <property type="entry name" value="SODIUM/HYDROGEN EXCHANGER"/>
    <property type="match status" value="1"/>
</dbReference>